<protein>
    <submittedName>
        <fullName evidence="2">Uncharacterized protein</fullName>
    </submittedName>
</protein>
<dbReference type="OrthoDB" id="2535391at2759"/>
<sequence length="151" mass="16230">MLRTGPHSACSLRQYAYQGVDSRTRARPTTYDQSAPPRQVRVPAGPHNSMPPPPAPQTSRFKPAIDRGQAPLATSQGRVSGIADTMRPPPTPQRPFSRIPQVPTHRTAEHAGSNRFLLGSAHQTTSTDAKGSTSSGRQRMAFVPGNGNGLR</sequence>
<feature type="compositionally biased region" description="Polar residues" evidence="1">
    <location>
        <begin position="121"/>
        <end position="137"/>
    </location>
</feature>
<dbReference type="Proteomes" id="UP000053989">
    <property type="component" value="Unassembled WGS sequence"/>
</dbReference>
<dbReference type="AlphaFoldDB" id="A0A0C3E0V8"/>
<dbReference type="InParanoid" id="A0A0C3E0V8"/>
<evidence type="ECO:0000256" key="1">
    <source>
        <dbReference type="SAM" id="MobiDB-lite"/>
    </source>
</evidence>
<proteinExistence type="predicted"/>
<reference evidence="3" key="2">
    <citation type="submission" date="2015-01" db="EMBL/GenBank/DDBJ databases">
        <title>Evolutionary Origins and Diversification of the Mycorrhizal Mutualists.</title>
        <authorList>
            <consortium name="DOE Joint Genome Institute"/>
            <consortium name="Mycorrhizal Genomics Consortium"/>
            <person name="Kohler A."/>
            <person name="Kuo A."/>
            <person name="Nagy L.G."/>
            <person name="Floudas D."/>
            <person name="Copeland A."/>
            <person name="Barry K.W."/>
            <person name="Cichocki N."/>
            <person name="Veneault-Fourrey C."/>
            <person name="LaButti K."/>
            <person name="Lindquist E.A."/>
            <person name="Lipzen A."/>
            <person name="Lundell T."/>
            <person name="Morin E."/>
            <person name="Murat C."/>
            <person name="Riley R."/>
            <person name="Ohm R."/>
            <person name="Sun H."/>
            <person name="Tunlid A."/>
            <person name="Henrissat B."/>
            <person name="Grigoriev I.V."/>
            <person name="Hibbett D.S."/>
            <person name="Martin F."/>
        </authorList>
    </citation>
    <scope>NUCLEOTIDE SEQUENCE [LARGE SCALE GENOMIC DNA]</scope>
    <source>
        <strain evidence="3">Foug A</strain>
    </source>
</reference>
<name>A0A0C3E0V8_9AGAM</name>
<dbReference type="HOGENOM" id="CLU_1732563_0_0_1"/>
<reference evidence="2 3" key="1">
    <citation type="submission" date="2014-04" db="EMBL/GenBank/DDBJ databases">
        <authorList>
            <consortium name="DOE Joint Genome Institute"/>
            <person name="Kuo A."/>
            <person name="Kohler A."/>
            <person name="Nagy L.G."/>
            <person name="Floudas D."/>
            <person name="Copeland A."/>
            <person name="Barry K.W."/>
            <person name="Cichocki N."/>
            <person name="Veneault-Fourrey C."/>
            <person name="LaButti K."/>
            <person name="Lindquist E.A."/>
            <person name="Lipzen A."/>
            <person name="Lundell T."/>
            <person name="Morin E."/>
            <person name="Murat C."/>
            <person name="Sun H."/>
            <person name="Tunlid A."/>
            <person name="Henrissat B."/>
            <person name="Grigoriev I.V."/>
            <person name="Hibbett D.S."/>
            <person name="Martin F."/>
            <person name="Nordberg H.P."/>
            <person name="Cantor M.N."/>
            <person name="Hua S.X."/>
        </authorList>
    </citation>
    <scope>NUCLEOTIDE SEQUENCE [LARGE SCALE GENOMIC DNA]</scope>
    <source>
        <strain evidence="2 3">Foug A</strain>
    </source>
</reference>
<feature type="region of interest" description="Disordered" evidence="1">
    <location>
        <begin position="16"/>
        <end position="151"/>
    </location>
</feature>
<keyword evidence="3" id="KW-1185">Reference proteome</keyword>
<organism evidence="2 3">
    <name type="scientific">Scleroderma citrinum Foug A</name>
    <dbReference type="NCBI Taxonomy" id="1036808"/>
    <lineage>
        <taxon>Eukaryota</taxon>
        <taxon>Fungi</taxon>
        <taxon>Dikarya</taxon>
        <taxon>Basidiomycota</taxon>
        <taxon>Agaricomycotina</taxon>
        <taxon>Agaricomycetes</taxon>
        <taxon>Agaricomycetidae</taxon>
        <taxon>Boletales</taxon>
        <taxon>Sclerodermatineae</taxon>
        <taxon>Sclerodermataceae</taxon>
        <taxon>Scleroderma</taxon>
    </lineage>
</organism>
<accession>A0A0C3E0V8</accession>
<evidence type="ECO:0000313" key="3">
    <source>
        <dbReference type="Proteomes" id="UP000053989"/>
    </source>
</evidence>
<evidence type="ECO:0000313" key="2">
    <source>
        <dbReference type="EMBL" id="KIM62119.1"/>
    </source>
</evidence>
<dbReference type="STRING" id="1036808.A0A0C3E0V8"/>
<gene>
    <name evidence="2" type="ORF">SCLCIDRAFT_1215460</name>
</gene>
<dbReference type="EMBL" id="KN822045">
    <property type="protein sequence ID" value="KIM62119.1"/>
    <property type="molecule type" value="Genomic_DNA"/>
</dbReference>